<keyword evidence="2 5" id="KW-0812">Transmembrane</keyword>
<dbReference type="RefSeq" id="WP_377364297.1">
    <property type="nucleotide sequence ID" value="NZ_JBHTMN010000002.1"/>
</dbReference>
<evidence type="ECO:0000313" key="7">
    <source>
        <dbReference type="EMBL" id="MFD1381866.1"/>
    </source>
</evidence>
<dbReference type="Pfam" id="PF04893">
    <property type="entry name" value="Yip1"/>
    <property type="match status" value="1"/>
</dbReference>
<reference evidence="8" key="1">
    <citation type="journal article" date="2019" name="Int. J. Syst. Evol. Microbiol.">
        <title>The Global Catalogue of Microorganisms (GCM) 10K type strain sequencing project: providing services to taxonomists for standard genome sequencing and annotation.</title>
        <authorList>
            <consortium name="The Broad Institute Genomics Platform"/>
            <consortium name="The Broad Institute Genome Sequencing Center for Infectious Disease"/>
            <person name="Wu L."/>
            <person name="Ma J."/>
        </authorList>
    </citation>
    <scope>NUCLEOTIDE SEQUENCE [LARGE SCALE GENOMIC DNA]</scope>
    <source>
        <strain evidence="8">JCM 30774</strain>
    </source>
</reference>
<feature type="domain" description="Yip1" evidence="6">
    <location>
        <begin position="6"/>
        <end position="179"/>
    </location>
</feature>
<organism evidence="7 8">
    <name type="scientific">Rhodanobacter aciditrophus</name>
    <dbReference type="NCBI Taxonomy" id="1623218"/>
    <lineage>
        <taxon>Bacteria</taxon>
        <taxon>Pseudomonadati</taxon>
        <taxon>Pseudomonadota</taxon>
        <taxon>Gammaproteobacteria</taxon>
        <taxon>Lysobacterales</taxon>
        <taxon>Rhodanobacteraceae</taxon>
        <taxon>Rhodanobacter</taxon>
    </lineage>
</organism>
<dbReference type="EMBL" id="JBHTMN010000002">
    <property type="protein sequence ID" value="MFD1381866.1"/>
    <property type="molecule type" value="Genomic_DNA"/>
</dbReference>
<feature type="transmembrane region" description="Helical" evidence="5">
    <location>
        <begin position="170"/>
        <end position="191"/>
    </location>
</feature>
<evidence type="ECO:0000256" key="1">
    <source>
        <dbReference type="ARBA" id="ARBA00004141"/>
    </source>
</evidence>
<name>A0ABW4AXY3_9GAMM</name>
<feature type="transmembrane region" description="Helical" evidence="5">
    <location>
        <begin position="74"/>
        <end position="95"/>
    </location>
</feature>
<evidence type="ECO:0000256" key="2">
    <source>
        <dbReference type="ARBA" id="ARBA00022692"/>
    </source>
</evidence>
<keyword evidence="4 5" id="KW-0472">Membrane</keyword>
<dbReference type="InterPro" id="IPR006977">
    <property type="entry name" value="Yip1_dom"/>
</dbReference>
<gene>
    <name evidence="7" type="ORF">ACFQ45_00695</name>
</gene>
<feature type="transmembrane region" description="Helical" evidence="5">
    <location>
        <begin position="129"/>
        <end position="149"/>
    </location>
</feature>
<feature type="transmembrane region" description="Helical" evidence="5">
    <location>
        <begin position="34"/>
        <end position="54"/>
    </location>
</feature>
<comment type="subcellular location">
    <subcellularLocation>
        <location evidence="1">Membrane</location>
        <topology evidence="1">Multi-pass membrane protein</topology>
    </subcellularLocation>
</comment>
<keyword evidence="3 5" id="KW-1133">Transmembrane helix</keyword>
<proteinExistence type="predicted"/>
<evidence type="ECO:0000313" key="8">
    <source>
        <dbReference type="Proteomes" id="UP001597059"/>
    </source>
</evidence>
<sequence length="203" mass="22208">MINHVWGLIHHPDREWREINKEHESVSHMYAHHVLILAAIPVVSSFIGTTQVGWTLNGEEAIKLSTMTALGLGVLFYGIILAAVAAVGSVIHALARSHSHRPSRSECIVFAGYIATPMFLSGLFALYPIIWLCTLALVLGVAYTGYLLYKGTPSFLGISHKEGFILSSGTLGIGVLVLEFMLAVVVLLWSMGSEHSIMWMFFG</sequence>
<evidence type="ECO:0000256" key="3">
    <source>
        <dbReference type="ARBA" id="ARBA00022989"/>
    </source>
</evidence>
<accession>A0ABW4AXY3</accession>
<keyword evidence="8" id="KW-1185">Reference proteome</keyword>
<dbReference type="Proteomes" id="UP001597059">
    <property type="component" value="Unassembled WGS sequence"/>
</dbReference>
<comment type="caution">
    <text evidence="7">The sequence shown here is derived from an EMBL/GenBank/DDBJ whole genome shotgun (WGS) entry which is preliminary data.</text>
</comment>
<evidence type="ECO:0000256" key="4">
    <source>
        <dbReference type="ARBA" id="ARBA00023136"/>
    </source>
</evidence>
<evidence type="ECO:0000259" key="6">
    <source>
        <dbReference type="Pfam" id="PF04893"/>
    </source>
</evidence>
<evidence type="ECO:0000256" key="5">
    <source>
        <dbReference type="SAM" id="Phobius"/>
    </source>
</evidence>
<protein>
    <submittedName>
        <fullName evidence="7">Yip1 family protein</fullName>
    </submittedName>
</protein>